<keyword evidence="3" id="KW-1185">Reference proteome</keyword>
<accession>A0AAV9VTF5</accession>
<protein>
    <submittedName>
        <fullName evidence="2">Uncharacterized protein</fullName>
    </submittedName>
</protein>
<evidence type="ECO:0000256" key="1">
    <source>
        <dbReference type="SAM" id="MobiDB-lite"/>
    </source>
</evidence>
<feature type="compositionally biased region" description="Polar residues" evidence="1">
    <location>
        <begin position="95"/>
        <end position="105"/>
    </location>
</feature>
<feature type="compositionally biased region" description="Polar residues" evidence="1">
    <location>
        <begin position="144"/>
        <end position="166"/>
    </location>
</feature>
<feature type="region of interest" description="Disordered" evidence="1">
    <location>
        <begin position="49"/>
        <end position="109"/>
    </location>
</feature>
<reference evidence="2 3" key="1">
    <citation type="submission" date="2023-08" db="EMBL/GenBank/DDBJ databases">
        <authorList>
            <person name="Palmer J.M."/>
        </authorList>
    </citation>
    <scope>NUCLEOTIDE SEQUENCE [LARGE SCALE GENOMIC DNA]</scope>
    <source>
        <strain evidence="2 3">TWF481</strain>
    </source>
</reference>
<proteinExistence type="predicted"/>
<name>A0AAV9VTF5_9PEZI</name>
<evidence type="ECO:0000313" key="3">
    <source>
        <dbReference type="Proteomes" id="UP001370758"/>
    </source>
</evidence>
<dbReference type="EMBL" id="JAVHJL010000011">
    <property type="protein sequence ID" value="KAK6496108.1"/>
    <property type="molecule type" value="Genomic_DNA"/>
</dbReference>
<feature type="compositionally biased region" description="Polar residues" evidence="1">
    <location>
        <begin position="70"/>
        <end position="82"/>
    </location>
</feature>
<feature type="region of interest" description="Disordered" evidence="1">
    <location>
        <begin position="128"/>
        <end position="176"/>
    </location>
</feature>
<evidence type="ECO:0000313" key="2">
    <source>
        <dbReference type="EMBL" id="KAK6496108.1"/>
    </source>
</evidence>
<feature type="compositionally biased region" description="Low complexity" evidence="1">
    <location>
        <begin position="55"/>
        <end position="69"/>
    </location>
</feature>
<sequence>MASRLLLSKGGRNGAANWHRIAPQIRLYSLKPTTLESSDTTAVPKAGIDQDHHYTSTTATTTSTTSPTSDLNIRQVPSSTKTLPDGTTIPEFSAKDSTIPSTVSGTPEKPDIEAINAEVFHSRRARALGNASGGLKPASVGTPVDNSSGVNNPEFTATSSKVQASASKVMDELKGR</sequence>
<comment type="caution">
    <text evidence="2">The sequence shown here is derived from an EMBL/GenBank/DDBJ whole genome shotgun (WGS) entry which is preliminary data.</text>
</comment>
<dbReference type="AlphaFoldDB" id="A0AAV9VTF5"/>
<gene>
    <name evidence="2" type="ORF">TWF481_002131</name>
</gene>
<organism evidence="2 3">
    <name type="scientific">Arthrobotrys musiformis</name>
    <dbReference type="NCBI Taxonomy" id="47236"/>
    <lineage>
        <taxon>Eukaryota</taxon>
        <taxon>Fungi</taxon>
        <taxon>Dikarya</taxon>
        <taxon>Ascomycota</taxon>
        <taxon>Pezizomycotina</taxon>
        <taxon>Orbiliomycetes</taxon>
        <taxon>Orbiliales</taxon>
        <taxon>Orbiliaceae</taxon>
        <taxon>Arthrobotrys</taxon>
    </lineage>
</organism>
<dbReference type="Proteomes" id="UP001370758">
    <property type="component" value="Unassembled WGS sequence"/>
</dbReference>